<sequence>MNSRQIFLAFLLLLIVQFGFSQSDRKTSIVFENVTHIDALLQLEKKIDFVFYFDEAWFGDTLISKTFTGATKEEIIYGILEDTPINYTIIDRNIILTKNNNIREELPLNYFSEDDTKTEVISEVTEDAITAPVLQKQYTTHYNELDSRVYSIGKENDQALKNKYTISGNVEDFNTGKGIENLSVYVKDKNVNTTTDANGYYSLELPSGFHILETSSLSHGKIQKQIIVYGDGTFSFDLNENLEQLEEVLIQSNRDENIKRVVSGVTKIDVESIKTIPLVLGERDILKVATTMPGVKSAGEGALGYNVRGGKADQNLILFDDAVIYNPSHFFGVFSAINPFISGNVEIYKGTIPSEFGGRLSSVIDISTKDINKNEFSGEGSIGPVTANLAIETPIVKGKSALMIGGRATYSDWILNQLKDKSIKNSNASFYDAALKYEHKINDNNNIQATAYFSKDEFSISSDSIYSYGNLIGSIKWDHKFNEKNSLETQFATSQYSYNILYDGAFNTNFDYGYTINESQLKLKAKYNLNKKHKIEYGLSSKLYKIQPGSIEPLGAESVIRQESIGKEKGLESALFISDLFEVNDKLSFDLGLRFSTYLSLGPKDQNYYDPSLPISEETITETKQYNNNEVIQTYGGPEFRFSGRYFLDDNLSLKAGYSTTIQYSHLLSTNTTASPVDSWKLSDPNLKPEKAQQVSIGLFKNFENSDYEISLESYYKKMKNLLDFKTGAELVLNNNIETELLTGEGKAYGVEFLLRKSLGRLNGWLGYSYSRTLIKLDSEFLTNQVNGGEYYAANQDRPHDLNLVTNYRITERYSVSFNFNYQSGRPVTYPIGKYEFTGTENVLYSDRNKFRVPDYFRLDVGLNIEGNHKNEKLAHSFINISIYNVLGRNNPYSVFFVNEGGQIEAYQSSIFSVPIPTITYNFKF</sequence>
<name>T2KLK8_FORAG</name>
<evidence type="ECO:0000256" key="6">
    <source>
        <dbReference type="ARBA" id="ARBA00023136"/>
    </source>
</evidence>
<keyword evidence="5 9" id="KW-0798">TonB box</keyword>
<dbReference type="Proteomes" id="UP000016160">
    <property type="component" value="Chromosome"/>
</dbReference>
<dbReference type="InterPro" id="IPR008969">
    <property type="entry name" value="CarboxyPept-like_regulatory"/>
</dbReference>
<dbReference type="Gene3D" id="2.40.170.20">
    <property type="entry name" value="TonB-dependent receptor, beta-barrel domain"/>
    <property type="match status" value="1"/>
</dbReference>
<comment type="subcellular location">
    <subcellularLocation>
        <location evidence="1 8">Cell outer membrane</location>
        <topology evidence="1 8">Multi-pass membrane protein</topology>
    </subcellularLocation>
</comment>
<dbReference type="InterPro" id="IPR039426">
    <property type="entry name" value="TonB-dep_rcpt-like"/>
</dbReference>
<evidence type="ECO:0000256" key="5">
    <source>
        <dbReference type="ARBA" id="ARBA00023077"/>
    </source>
</evidence>
<dbReference type="STRING" id="1347342.BN863_16110"/>
<feature type="domain" description="TonB-dependent receptor plug" evidence="11">
    <location>
        <begin position="281"/>
        <end position="358"/>
    </location>
</feature>
<dbReference type="OrthoDB" id="9803050at2"/>
<dbReference type="Pfam" id="PF07715">
    <property type="entry name" value="Plug"/>
    <property type="match status" value="1"/>
</dbReference>
<keyword evidence="6 8" id="KW-0472">Membrane</keyword>
<dbReference type="SUPFAM" id="SSF49464">
    <property type="entry name" value="Carboxypeptidase regulatory domain-like"/>
    <property type="match status" value="1"/>
</dbReference>
<dbReference type="InterPro" id="IPR037066">
    <property type="entry name" value="Plug_dom_sf"/>
</dbReference>
<proteinExistence type="inferred from homology"/>
<evidence type="ECO:0000256" key="8">
    <source>
        <dbReference type="PROSITE-ProRule" id="PRU01360"/>
    </source>
</evidence>
<dbReference type="Pfam" id="PF00593">
    <property type="entry name" value="TonB_dep_Rec_b-barrel"/>
    <property type="match status" value="1"/>
</dbReference>
<evidence type="ECO:0000259" key="10">
    <source>
        <dbReference type="Pfam" id="PF00593"/>
    </source>
</evidence>
<evidence type="ECO:0000256" key="4">
    <source>
        <dbReference type="ARBA" id="ARBA00022692"/>
    </source>
</evidence>
<accession>T2KLK8</accession>
<keyword evidence="7 8" id="KW-0998">Cell outer membrane</keyword>
<keyword evidence="12" id="KW-0675">Receptor</keyword>
<dbReference type="eggNOG" id="COG4771">
    <property type="taxonomic scope" value="Bacteria"/>
</dbReference>
<dbReference type="RefSeq" id="WP_038529426.1">
    <property type="nucleotide sequence ID" value="NZ_HG315671.1"/>
</dbReference>
<reference evidence="12 13" key="1">
    <citation type="journal article" date="2013" name="Appl. Environ. Microbiol.">
        <title>The genome of the alga-associated marine flavobacterium Formosa agariphila KMM 3901T reveals a broad potential for degradation of algal polysaccharides.</title>
        <authorList>
            <person name="Mann A.J."/>
            <person name="Hahnke R.L."/>
            <person name="Huang S."/>
            <person name="Werner J."/>
            <person name="Xing P."/>
            <person name="Barbeyron T."/>
            <person name="Huettel B."/>
            <person name="Stueber K."/>
            <person name="Reinhardt R."/>
            <person name="Harder J."/>
            <person name="Gloeckner F.O."/>
            <person name="Amann R.I."/>
            <person name="Teeling H."/>
        </authorList>
    </citation>
    <scope>NUCLEOTIDE SEQUENCE [LARGE SCALE GENOMIC DNA]</scope>
    <source>
        <strain evidence="13">DSM 15362 / KCTC 12365 / LMG 23005 / KMM 3901</strain>
    </source>
</reference>
<evidence type="ECO:0000259" key="11">
    <source>
        <dbReference type="Pfam" id="PF07715"/>
    </source>
</evidence>
<dbReference type="Gene3D" id="2.170.130.10">
    <property type="entry name" value="TonB-dependent receptor, plug domain"/>
    <property type="match status" value="1"/>
</dbReference>
<evidence type="ECO:0000256" key="9">
    <source>
        <dbReference type="RuleBase" id="RU003357"/>
    </source>
</evidence>
<comment type="similarity">
    <text evidence="8 9">Belongs to the TonB-dependent receptor family.</text>
</comment>
<dbReference type="SUPFAM" id="SSF56935">
    <property type="entry name" value="Porins"/>
    <property type="match status" value="1"/>
</dbReference>
<gene>
    <name evidence="12" type="ORF">BN863_16110</name>
</gene>
<organism evidence="12 13">
    <name type="scientific">Formosa agariphila (strain DSM 15362 / KCTC 12365 / LMG 23005 / KMM 3901 / M-2Alg 35-1)</name>
    <dbReference type="NCBI Taxonomy" id="1347342"/>
    <lineage>
        <taxon>Bacteria</taxon>
        <taxon>Pseudomonadati</taxon>
        <taxon>Bacteroidota</taxon>
        <taxon>Flavobacteriia</taxon>
        <taxon>Flavobacteriales</taxon>
        <taxon>Flavobacteriaceae</taxon>
        <taxon>Formosa</taxon>
    </lineage>
</organism>
<evidence type="ECO:0000313" key="12">
    <source>
        <dbReference type="EMBL" id="CDF79323.1"/>
    </source>
</evidence>
<dbReference type="AlphaFoldDB" id="T2KLK8"/>
<dbReference type="Gene3D" id="2.60.40.1120">
    <property type="entry name" value="Carboxypeptidase-like, regulatory domain"/>
    <property type="match status" value="1"/>
</dbReference>
<keyword evidence="3 8" id="KW-1134">Transmembrane beta strand</keyword>
<dbReference type="HOGENOM" id="CLU_016599_0_0_10"/>
<feature type="domain" description="TonB-dependent receptor-like beta-barrel" evidence="10">
    <location>
        <begin position="427"/>
        <end position="865"/>
    </location>
</feature>
<evidence type="ECO:0000256" key="2">
    <source>
        <dbReference type="ARBA" id="ARBA00022448"/>
    </source>
</evidence>
<evidence type="ECO:0000256" key="7">
    <source>
        <dbReference type="ARBA" id="ARBA00023237"/>
    </source>
</evidence>
<dbReference type="PROSITE" id="PS52016">
    <property type="entry name" value="TONB_DEPENDENT_REC_3"/>
    <property type="match status" value="1"/>
</dbReference>
<dbReference type="InterPro" id="IPR012910">
    <property type="entry name" value="Plug_dom"/>
</dbReference>
<dbReference type="GO" id="GO:0009279">
    <property type="term" value="C:cell outer membrane"/>
    <property type="evidence" value="ECO:0007669"/>
    <property type="project" value="UniProtKB-SubCell"/>
</dbReference>
<dbReference type="EMBL" id="HG315671">
    <property type="protein sequence ID" value="CDF79323.1"/>
    <property type="molecule type" value="Genomic_DNA"/>
</dbReference>
<keyword evidence="4 8" id="KW-0812">Transmembrane</keyword>
<dbReference type="InterPro" id="IPR000531">
    <property type="entry name" value="Beta-barrel_TonB"/>
</dbReference>
<dbReference type="InterPro" id="IPR036942">
    <property type="entry name" value="Beta-barrel_TonB_sf"/>
</dbReference>
<dbReference type="PATRIC" id="fig|1347342.6.peg.1617"/>
<keyword evidence="2 8" id="KW-0813">Transport</keyword>
<dbReference type="Pfam" id="PF13715">
    <property type="entry name" value="CarbopepD_reg_2"/>
    <property type="match status" value="1"/>
</dbReference>
<evidence type="ECO:0000313" key="13">
    <source>
        <dbReference type="Proteomes" id="UP000016160"/>
    </source>
</evidence>
<evidence type="ECO:0000256" key="3">
    <source>
        <dbReference type="ARBA" id="ARBA00022452"/>
    </source>
</evidence>
<keyword evidence="13" id="KW-1185">Reference proteome</keyword>
<evidence type="ECO:0000256" key="1">
    <source>
        <dbReference type="ARBA" id="ARBA00004571"/>
    </source>
</evidence>
<protein>
    <submittedName>
        <fullName evidence="12">TonB-dependent receptor</fullName>
    </submittedName>
</protein>